<dbReference type="OrthoDB" id="8943299at2"/>
<reference evidence="1 2" key="1">
    <citation type="submission" date="2019-08" db="EMBL/GenBank/DDBJ databases">
        <authorList>
            <person name="Peeters C."/>
        </authorList>
    </citation>
    <scope>NUCLEOTIDE SEQUENCE [LARGE SCALE GENOMIC DNA]</scope>
    <source>
        <strain evidence="1 2">LMG 30175</strain>
    </source>
</reference>
<accession>A0A5E4S2E8</accession>
<evidence type="ECO:0000313" key="2">
    <source>
        <dbReference type="Proteomes" id="UP000414233"/>
    </source>
</evidence>
<dbReference type="Proteomes" id="UP000414233">
    <property type="component" value="Unassembled WGS sequence"/>
</dbReference>
<keyword evidence="2" id="KW-1185">Reference proteome</keyword>
<evidence type="ECO:0000313" key="1">
    <source>
        <dbReference type="EMBL" id="VVD69916.1"/>
    </source>
</evidence>
<dbReference type="EMBL" id="CABPRZ010000002">
    <property type="protein sequence ID" value="VVD69916.1"/>
    <property type="molecule type" value="Genomic_DNA"/>
</dbReference>
<dbReference type="AlphaFoldDB" id="A0A5E4S2E8"/>
<protein>
    <submittedName>
        <fullName evidence="1">Uncharacterized protein</fullName>
    </submittedName>
</protein>
<gene>
    <name evidence="1" type="ORF">PTE30175_00514</name>
</gene>
<name>A0A5E4S2E8_9BURK</name>
<dbReference type="RefSeq" id="WP_150695489.1">
    <property type="nucleotide sequence ID" value="NZ_CABPRZ010000002.1"/>
</dbReference>
<organism evidence="1 2">
    <name type="scientific">Pandoraea terrae</name>
    <dbReference type="NCBI Taxonomy" id="1537710"/>
    <lineage>
        <taxon>Bacteria</taxon>
        <taxon>Pseudomonadati</taxon>
        <taxon>Pseudomonadota</taxon>
        <taxon>Betaproteobacteria</taxon>
        <taxon>Burkholderiales</taxon>
        <taxon>Burkholderiaceae</taxon>
        <taxon>Pandoraea</taxon>
    </lineage>
</organism>
<proteinExistence type="predicted"/>
<sequence length="110" mass="12805">MSNERLLLHVYGEHRKNFWTLVCLELSIASSATELLKAKEYIRAIAHEYQNGKLVAAILEYPAERLSGREIAKYRMKFWLARLWQHVDGRTRDHIYDEMVGIAAGKPLFS</sequence>